<keyword evidence="2" id="KW-1185">Reference proteome</keyword>
<proteinExistence type="predicted"/>
<sequence length="145" mass="16664">METEQFIETVRKYPCVRDVEATVYRDNELKGEIWERIAVKHGIRNALKADESQIHRLAAKVPVAAIQKTSDFAWTPEYRRDSVIHSSNGATAIAAIPFREGTIQWIQSQKRLDVGPRINFQNNNKNLGDNEVISELVRNERVKFT</sequence>
<dbReference type="AlphaFoldDB" id="A0A0L7R184"/>
<evidence type="ECO:0008006" key="3">
    <source>
        <dbReference type="Google" id="ProtNLM"/>
    </source>
</evidence>
<dbReference type="EMBL" id="KQ414668">
    <property type="protein sequence ID" value="KOC64602.1"/>
    <property type="molecule type" value="Genomic_DNA"/>
</dbReference>
<gene>
    <name evidence="1" type="ORF">WH47_12066</name>
</gene>
<dbReference type="Proteomes" id="UP000053825">
    <property type="component" value="Unassembled WGS sequence"/>
</dbReference>
<name>A0A0L7R184_9HYME</name>
<protein>
    <recommendedName>
        <fullName evidence="3">MADF domain-containing protein</fullName>
    </recommendedName>
</protein>
<evidence type="ECO:0000313" key="2">
    <source>
        <dbReference type="Proteomes" id="UP000053825"/>
    </source>
</evidence>
<organism evidence="1 2">
    <name type="scientific">Habropoda laboriosa</name>
    <dbReference type="NCBI Taxonomy" id="597456"/>
    <lineage>
        <taxon>Eukaryota</taxon>
        <taxon>Metazoa</taxon>
        <taxon>Ecdysozoa</taxon>
        <taxon>Arthropoda</taxon>
        <taxon>Hexapoda</taxon>
        <taxon>Insecta</taxon>
        <taxon>Pterygota</taxon>
        <taxon>Neoptera</taxon>
        <taxon>Endopterygota</taxon>
        <taxon>Hymenoptera</taxon>
        <taxon>Apocrita</taxon>
        <taxon>Aculeata</taxon>
        <taxon>Apoidea</taxon>
        <taxon>Anthophila</taxon>
        <taxon>Apidae</taxon>
        <taxon>Habropoda</taxon>
    </lineage>
</organism>
<accession>A0A0L7R184</accession>
<reference evidence="1 2" key="1">
    <citation type="submission" date="2015-07" db="EMBL/GenBank/DDBJ databases">
        <title>The genome of Habropoda laboriosa.</title>
        <authorList>
            <person name="Pan H."/>
            <person name="Kapheim K."/>
        </authorList>
    </citation>
    <scope>NUCLEOTIDE SEQUENCE [LARGE SCALE GENOMIC DNA]</scope>
    <source>
        <strain evidence="1">0110345459</strain>
    </source>
</reference>
<evidence type="ECO:0000313" key="1">
    <source>
        <dbReference type="EMBL" id="KOC64602.1"/>
    </source>
</evidence>